<feature type="region of interest" description="Disordered" evidence="1">
    <location>
        <begin position="1"/>
        <end position="22"/>
    </location>
</feature>
<feature type="compositionally biased region" description="Polar residues" evidence="1">
    <location>
        <begin position="1"/>
        <end position="10"/>
    </location>
</feature>
<feature type="compositionally biased region" description="Basic residues" evidence="1">
    <location>
        <begin position="12"/>
        <end position="22"/>
    </location>
</feature>
<evidence type="ECO:0000256" key="1">
    <source>
        <dbReference type="SAM" id="MobiDB-lite"/>
    </source>
</evidence>
<evidence type="ECO:0000313" key="2">
    <source>
        <dbReference type="EMBL" id="VUS90931.1"/>
    </source>
</evidence>
<dbReference type="EMBL" id="CABGHF010000026">
    <property type="protein sequence ID" value="VUS90931.1"/>
    <property type="molecule type" value="Genomic_DNA"/>
</dbReference>
<evidence type="ECO:0000313" key="3">
    <source>
        <dbReference type="Proteomes" id="UP000318370"/>
    </source>
</evidence>
<dbReference type="Proteomes" id="UP000318370">
    <property type="component" value="Unassembled WGS sequence"/>
</dbReference>
<reference evidence="2 3" key="1">
    <citation type="submission" date="2019-07" db="EMBL/GenBank/DDBJ databases">
        <authorList>
            <person name="Brisse S."/>
            <person name="Rodrigues C."/>
            <person name="Thorpe H."/>
        </authorList>
    </citation>
    <scope>NUCLEOTIDE SEQUENCE [LARGE SCALE GENOMIC DNA]</scope>
    <source>
        <strain evidence="2">SB6408</strain>
    </source>
</reference>
<organism evidence="2 3">
    <name type="scientific">Klebsiella spallanzanii</name>
    <dbReference type="NCBI Taxonomy" id="2587528"/>
    <lineage>
        <taxon>Bacteria</taxon>
        <taxon>Pseudomonadati</taxon>
        <taxon>Pseudomonadota</taxon>
        <taxon>Gammaproteobacteria</taxon>
        <taxon>Enterobacterales</taxon>
        <taxon>Enterobacteriaceae</taxon>
        <taxon>Klebsiella/Raoultella group</taxon>
        <taxon>Klebsiella</taxon>
    </lineage>
</organism>
<proteinExistence type="predicted"/>
<accession>A0A564MBZ7</accession>
<sequence length="149" mass="16549">MSNKTMKTANRAQRRKSKSQNRKKAFVFKHRRVGLTFLTSIKEGYRPQLSSPTSIDCARAEFGTYTGQVHAVTPGGKLVGIDACIFSEVTGLWEEGITTIESCCGHNKAKSYIAVVEKDIARMLALGYQPDKGHETGCVFYSKTSRHDK</sequence>
<dbReference type="RefSeq" id="WP_142463545.1">
    <property type="nucleotide sequence ID" value="NZ_CABGHF010000026.1"/>
</dbReference>
<name>A0A564MBZ7_9ENTR</name>
<gene>
    <name evidence="2" type="ORF">SB6408_05694</name>
</gene>
<protein>
    <submittedName>
        <fullName evidence="2">Uncharacterized protein</fullName>
    </submittedName>
</protein>
<dbReference type="AlphaFoldDB" id="A0A564MBZ7"/>